<dbReference type="PROSITE" id="PS00560">
    <property type="entry name" value="CARBOXYPEPT_SER_HIS"/>
    <property type="match status" value="1"/>
</dbReference>
<dbReference type="PANTHER" id="PTHR11802">
    <property type="entry name" value="SERINE PROTEASE FAMILY S10 SERINE CARBOXYPEPTIDASE"/>
    <property type="match status" value="1"/>
</dbReference>
<evidence type="ECO:0000256" key="1">
    <source>
        <dbReference type="ARBA" id="ARBA00009431"/>
    </source>
</evidence>
<organism evidence="8">
    <name type="scientific">Mucochytrium quahogii</name>
    <dbReference type="NCBI Taxonomy" id="96639"/>
    <lineage>
        <taxon>Eukaryota</taxon>
        <taxon>Sar</taxon>
        <taxon>Stramenopiles</taxon>
        <taxon>Bigyra</taxon>
        <taxon>Labyrinthulomycetes</taxon>
        <taxon>Thraustochytrida</taxon>
        <taxon>Thraustochytriidae</taxon>
        <taxon>Mucochytrium</taxon>
    </lineage>
</organism>
<evidence type="ECO:0000256" key="5">
    <source>
        <dbReference type="ARBA" id="ARBA00022801"/>
    </source>
</evidence>
<protein>
    <recommendedName>
        <fullName evidence="7">Carboxypeptidase</fullName>
        <ecNumber evidence="7">3.4.16.-</ecNumber>
    </recommendedName>
</protein>
<dbReference type="EMBL" id="HBHK01017118">
    <property type="protein sequence ID" value="CAD9690827.1"/>
    <property type="molecule type" value="Transcribed_RNA"/>
</dbReference>
<keyword evidence="5 7" id="KW-0378">Hydrolase</keyword>
<keyword evidence="6" id="KW-0325">Glycoprotein</keyword>
<feature type="chain" id="PRO_5031604241" description="Carboxypeptidase" evidence="7">
    <location>
        <begin position="21"/>
        <end position="480"/>
    </location>
</feature>
<sequence length="480" mass="54008">MRFSVFGMCLVLGGCMGVHGNDVWELDVTYESHGSPGERTEFNVSGLGARLEGSESDNRLCDDVVQIAGYLKLEAQKKYYFFWFFESRNDPSTDPVTLWMTGGPGCSSGIALFTENGPCHVNAAGDGTKKNPYSWNSRSSMIYIDQPGNTGFSHGKDDHDEAGVSADMDIFVREFMKKYPKYGKNKFYIFGESYGGHYVPATAHRIFENNKEKEPKINLAGVAVGNGLTNPKIQYQYYAEMAYNSTSAPRRVTKSVYERMKKATPACIREIEICNDRSEPEKAKAACLTALNQCNIDLVVPYTSSGYNVYDMRIKCEVPGLCYDFSNVQKFLNLRRVQEHLGVKKHWESCSSSVYQDMAADFTRGYSRTLPALLNAHIPILIYAGDCDYICNWLGNRAWTLALDWDGKQGFQAAEEKLWMVGNSAAGKYRHYSSFSFLQVYQAGHMVPMDQPENALEMFNSFTSGKQFTSDKQFTFAQVE</sequence>
<keyword evidence="3 7" id="KW-0645">Protease</keyword>
<dbReference type="PROSITE" id="PS51257">
    <property type="entry name" value="PROKAR_LIPOPROTEIN"/>
    <property type="match status" value="1"/>
</dbReference>
<evidence type="ECO:0000256" key="3">
    <source>
        <dbReference type="ARBA" id="ARBA00022670"/>
    </source>
</evidence>
<keyword evidence="2 7" id="KW-0121">Carboxypeptidase</keyword>
<evidence type="ECO:0000256" key="2">
    <source>
        <dbReference type="ARBA" id="ARBA00022645"/>
    </source>
</evidence>
<reference evidence="8" key="1">
    <citation type="submission" date="2021-01" db="EMBL/GenBank/DDBJ databases">
        <authorList>
            <person name="Corre E."/>
            <person name="Pelletier E."/>
            <person name="Niang G."/>
            <person name="Scheremetjew M."/>
            <person name="Finn R."/>
            <person name="Kale V."/>
            <person name="Holt S."/>
            <person name="Cochrane G."/>
            <person name="Meng A."/>
            <person name="Brown T."/>
            <person name="Cohen L."/>
        </authorList>
    </citation>
    <scope>NUCLEOTIDE SEQUENCE</scope>
    <source>
        <strain evidence="8">NY070348D</strain>
    </source>
</reference>
<evidence type="ECO:0000256" key="7">
    <source>
        <dbReference type="RuleBase" id="RU361156"/>
    </source>
</evidence>
<dbReference type="InterPro" id="IPR029058">
    <property type="entry name" value="AB_hydrolase_fold"/>
</dbReference>
<dbReference type="GO" id="GO:0006508">
    <property type="term" value="P:proteolysis"/>
    <property type="evidence" value="ECO:0007669"/>
    <property type="project" value="UniProtKB-KW"/>
</dbReference>
<dbReference type="InterPro" id="IPR033124">
    <property type="entry name" value="Ser_caboxypep_his_AS"/>
</dbReference>
<evidence type="ECO:0000256" key="4">
    <source>
        <dbReference type="ARBA" id="ARBA00022729"/>
    </source>
</evidence>
<dbReference type="PROSITE" id="PS00131">
    <property type="entry name" value="CARBOXYPEPT_SER_SER"/>
    <property type="match status" value="1"/>
</dbReference>
<dbReference type="SUPFAM" id="SSF53474">
    <property type="entry name" value="alpha/beta-Hydrolases"/>
    <property type="match status" value="1"/>
</dbReference>
<dbReference type="Pfam" id="PF00450">
    <property type="entry name" value="Peptidase_S10"/>
    <property type="match status" value="1"/>
</dbReference>
<dbReference type="EC" id="3.4.16.-" evidence="7"/>
<accession>A0A7S2S689</accession>
<evidence type="ECO:0000256" key="6">
    <source>
        <dbReference type="ARBA" id="ARBA00023180"/>
    </source>
</evidence>
<proteinExistence type="inferred from homology"/>
<name>A0A7S2S689_9STRA</name>
<evidence type="ECO:0000313" key="8">
    <source>
        <dbReference type="EMBL" id="CAD9690827.1"/>
    </source>
</evidence>
<feature type="signal peptide" evidence="7">
    <location>
        <begin position="1"/>
        <end position="20"/>
    </location>
</feature>
<keyword evidence="4 7" id="KW-0732">Signal</keyword>
<comment type="similarity">
    <text evidence="1 7">Belongs to the peptidase S10 family.</text>
</comment>
<dbReference type="Gene3D" id="3.40.50.1820">
    <property type="entry name" value="alpha/beta hydrolase"/>
    <property type="match status" value="1"/>
</dbReference>
<dbReference type="AlphaFoldDB" id="A0A7S2S689"/>
<dbReference type="PRINTS" id="PR00724">
    <property type="entry name" value="CRBOXYPTASEC"/>
</dbReference>
<dbReference type="PANTHER" id="PTHR11802:SF113">
    <property type="entry name" value="SERINE CARBOXYPEPTIDASE CTSA-4.1"/>
    <property type="match status" value="1"/>
</dbReference>
<gene>
    <name evidence="8" type="ORF">QSP1433_LOCUS10765</name>
</gene>
<dbReference type="InterPro" id="IPR018202">
    <property type="entry name" value="Ser_caboxypep_ser_AS"/>
</dbReference>
<dbReference type="GO" id="GO:0004185">
    <property type="term" value="F:serine-type carboxypeptidase activity"/>
    <property type="evidence" value="ECO:0007669"/>
    <property type="project" value="UniProtKB-UniRule"/>
</dbReference>
<dbReference type="Gene3D" id="1.10.287.410">
    <property type="match status" value="1"/>
</dbReference>
<dbReference type="InterPro" id="IPR001563">
    <property type="entry name" value="Peptidase_S10"/>
</dbReference>